<name>A0A5Q2FD53_9ACTN</name>
<dbReference type="Proteomes" id="UP000386847">
    <property type="component" value="Chromosome"/>
</dbReference>
<dbReference type="EMBL" id="CP045725">
    <property type="protein sequence ID" value="QGF22635.1"/>
    <property type="molecule type" value="Genomic_DNA"/>
</dbReference>
<dbReference type="InterPro" id="IPR050661">
    <property type="entry name" value="BglG_antiterminators"/>
</dbReference>
<keyword evidence="1" id="KW-0677">Repeat</keyword>
<dbReference type="GO" id="GO:0003723">
    <property type="term" value="F:RNA binding"/>
    <property type="evidence" value="ECO:0007669"/>
    <property type="project" value="InterPro"/>
</dbReference>
<keyword evidence="4" id="KW-1185">Reference proteome</keyword>
<protein>
    <submittedName>
        <fullName evidence="3">PRD domain-containing protein</fullName>
    </submittedName>
</protein>
<proteinExistence type="predicted"/>
<dbReference type="Pfam" id="PF03123">
    <property type="entry name" value="CAT_RBD"/>
    <property type="match status" value="1"/>
</dbReference>
<dbReference type="InterPro" id="IPR011608">
    <property type="entry name" value="PRD"/>
</dbReference>
<dbReference type="KEGG" id="rain:Rai3103_01885"/>
<dbReference type="SMART" id="SM01061">
    <property type="entry name" value="CAT_RBD"/>
    <property type="match status" value="1"/>
</dbReference>
<dbReference type="AlphaFoldDB" id="A0A5Q2FD53"/>
<feature type="domain" description="PRD" evidence="2">
    <location>
        <begin position="69"/>
        <end position="174"/>
    </location>
</feature>
<dbReference type="InterPro" id="IPR036634">
    <property type="entry name" value="PRD_sf"/>
</dbReference>
<evidence type="ECO:0000313" key="4">
    <source>
        <dbReference type="Proteomes" id="UP000386847"/>
    </source>
</evidence>
<organism evidence="3 4">
    <name type="scientific">Raineyella fluvialis</name>
    <dbReference type="NCBI Taxonomy" id="2662261"/>
    <lineage>
        <taxon>Bacteria</taxon>
        <taxon>Bacillati</taxon>
        <taxon>Actinomycetota</taxon>
        <taxon>Actinomycetes</taxon>
        <taxon>Propionibacteriales</taxon>
        <taxon>Propionibacteriaceae</taxon>
        <taxon>Raineyella</taxon>
    </lineage>
</organism>
<dbReference type="PANTHER" id="PTHR30185">
    <property type="entry name" value="CRYPTIC BETA-GLUCOSIDE BGL OPERON ANTITERMINATOR"/>
    <property type="match status" value="1"/>
</dbReference>
<dbReference type="Pfam" id="PF00874">
    <property type="entry name" value="PRD"/>
    <property type="match status" value="2"/>
</dbReference>
<feature type="domain" description="PRD" evidence="2">
    <location>
        <begin position="175"/>
        <end position="285"/>
    </location>
</feature>
<dbReference type="InterPro" id="IPR036650">
    <property type="entry name" value="CAT_RNA-bd_dom_sf"/>
</dbReference>
<reference evidence="3 4" key="1">
    <citation type="submission" date="2019-10" db="EMBL/GenBank/DDBJ databases">
        <title>Genomic analysis of Raineyella sp. CBA3103.</title>
        <authorList>
            <person name="Roh S.W."/>
        </authorList>
    </citation>
    <scope>NUCLEOTIDE SEQUENCE [LARGE SCALE GENOMIC DNA]</scope>
    <source>
        <strain evidence="3 4">CBA3103</strain>
    </source>
</reference>
<gene>
    <name evidence="3" type="ORF">Rai3103_01885</name>
</gene>
<dbReference type="Gene3D" id="2.30.24.10">
    <property type="entry name" value="CAT RNA-binding domain"/>
    <property type="match status" value="1"/>
</dbReference>
<evidence type="ECO:0000256" key="1">
    <source>
        <dbReference type="ARBA" id="ARBA00022737"/>
    </source>
</evidence>
<dbReference type="PROSITE" id="PS51372">
    <property type="entry name" value="PRD_2"/>
    <property type="match status" value="2"/>
</dbReference>
<accession>A0A5Q2FD53</accession>
<dbReference type="InterPro" id="IPR004341">
    <property type="entry name" value="CAT_RNA-bd_dom"/>
</dbReference>
<dbReference type="PANTHER" id="PTHR30185:SF15">
    <property type="entry name" value="CRYPTIC BETA-GLUCOSIDE BGL OPERON ANTITERMINATOR"/>
    <property type="match status" value="1"/>
</dbReference>
<dbReference type="RefSeq" id="WP_153571164.1">
    <property type="nucleotide sequence ID" value="NZ_CP045725.1"/>
</dbReference>
<dbReference type="GO" id="GO:0006355">
    <property type="term" value="P:regulation of DNA-templated transcription"/>
    <property type="evidence" value="ECO:0007669"/>
    <property type="project" value="InterPro"/>
</dbReference>
<dbReference type="SUPFAM" id="SSF63520">
    <property type="entry name" value="PTS-regulatory domain, PRD"/>
    <property type="match status" value="2"/>
</dbReference>
<sequence>MPQPQRITKVLNSSVVLVSDDAGRESILLGRGIGYGRKTGEMIDKEVVDRVFLPVDDPDSRALVDLLGSISAAYVLLARDIIAAAQAALQVELHPHLLLALTDHLHFAAERHKQGMRVVNRLTWEMRTYYPDEYRVGTEVLRTVNERLGLDLPEDEATNIAFHLVNARNDPHSAFDALRAATLISELVAIVSYRSGRSLAPTDLDQRRFVVHLQFFADRLFTGRLLDSDEGFLYDQIRTKYPEAIETAHQMRRHVQTQYGLELPDEEVGYLGLHIQRLLSKTTAG</sequence>
<evidence type="ECO:0000259" key="2">
    <source>
        <dbReference type="PROSITE" id="PS51372"/>
    </source>
</evidence>
<evidence type="ECO:0000313" key="3">
    <source>
        <dbReference type="EMBL" id="QGF22635.1"/>
    </source>
</evidence>
<dbReference type="Gene3D" id="1.10.1790.10">
    <property type="entry name" value="PRD domain"/>
    <property type="match status" value="2"/>
</dbReference>
<dbReference type="SUPFAM" id="SSF50151">
    <property type="entry name" value="SacY-like RNA-binding domain"/>
    <property type="match status" value="1"/>
</dbReference>